<name>A0ABP8C9J0_9ACTN</name>
<sequence length="550" mass="60383">MNAQFPSGPPVDERAFDDPDREIPYGRAAEIREVAETWRTNRLTLLSGRAGAGKTTLLCSGVIPALRADGAHVPYLARVAHRPPFPMAALSEHNRFRLAVLGSWYPRASPVQISELTIESFVRKHRRVDRFGDQLPTLAAIDGAEALLHTTDRYERHRRDFVDDLATALDRAPDLHLLLIVRDDALDDAMELLARLGHPRAATRTLGPLTPRAAREVAAALLRRDGRRAEGVAEALVQELRTVRPSGAVQTTSRVEPALLRLLCDRLWCELSGETDVSPECLRTVVNRVLTEFCAHSLAMIAADQSLPLRVLSAAFRTAFGDLPGRAGVLADRLYEDVPRAVVHAMQDCHLIRASIRDGRRYFQLQHPRLIEAIERLGEPTVPVPIRRPGPSARLRQAHQALADDDPELARHHAEAAKRACGEGEIRTLGDATIFLGDIAYDLGDIETATARYREAAAIFEAVPDNAAVGWLLTGIGRALLDTAPAVAVRELQAAAARLPHELSVQTALGRALWRAGRTRAAAAVFEDVLGHDSHNREALTAKRNLSRIT</sequence>
<proteinExistence type="predicted"/>
<comment type="caution">
    <text evidence="3">The sequence shown here is derived from an EMBL/GenBank/DDBJ whole genome shotgun (WGS) entry which is preliminary data.</text>
</comment>
<evidence type="ECO:0000259" key="2">
    <source>
        <dbReference type="Pfam" id="PF20703"/>
    </source>
</evidence>
<reference evidence="4" key="1">
    <citation type="journal article" date="2019" name="Int. J. Syst. Evol. Microbiol.">
        <title>The Global Catalogue of Microorganisms (GCM) 10K type strain sequencing project: providing services to taxonomists for standard genome sequencing and annotation.</title>
        <authorList>
            <consortium name="The Broad Institute Genomics Platform"/>
            <consortium name="The Broad Institute Genome Sequencing Center for Infectious Disease"/>
            <person name="Wu L."/>
            <person name="Ma J."/>
        </authorList>
    </citation>
    <scope>NUCLEOTIDE SEQUENCE [LARGE SCALE GENOMIC DNA]</scope>
    <source>
        <strain evidence="4">JCM 17440</strain>
    </source>
</reference>
<feature type="domain" description="Novel STAND NTPase 1" evidence="2">
    <location>
        <begin position="14"/>
        <end position="241"/>
    </location>
</feature>
<dbReference type="EMBL" id="BAABAS010000015">
    <property type="protein sequence ID" value="GAA4236109.1"/>
    <property type="molecule type" value="Genomic_DNA"/>
</dbReference>
<dbReference type="Proteomes" id="UP001501710">
    <property type="component" value="Unassembled WGS sequence"/>
</dbReference>
<evidence type="ECO:0000313" key="3">
    <source>
        <dbReference type="EMBL" id="GAA4236109.1"/>
    </source>
</evidence>
<evidence type="ECO:0000313" key="4">
    <source>
        <dbReference type="Proteomes" id="UP001501710"/>
    </source>
</evidence>
<dbReference type="InterPro" id="IPR027417">
    <property type="entry name" value="P-loop_NTPase"/>
</dbReference>
<keyword evidence="4" id="KW-1185">Reference proteome</keyword>
<feature type="compositionally biased region" description="Basic and acidic residues" evidence="1">
    <location>
        <begin position="11"/>
        <end position="20"/>
    </location>
</feature>
<dbReference type="RefSeq" id="WP_344899704.1">
    <property type="nucleotide sequence ID" value="NZ_BAABAS010000015.1"/>
</dbReference>
<dbReference type="Pfam" id="PF20703">
    <property type="entry name" value="nSTAND1"/>
    <property type="match status" value="1"/>
</dbReference>
<dbReference type="SUPFAM" id="SSF48452">
    <property type="entry name" value="TPR-like"/>
    <property type="match status" value="1"/>
</dbReference>
<dbReference type="Gene3D" id="1.25.40.10">
    <property type="entry name" value="Tetratricopeptide repeat domain"/>
    <property type="match status" value="1"/>
</dbReference>
<accession>A0ABP8C9J0</accession>
<dbReference type="InterPro" id="IPR049052">
    <property type="entry name" value="nSTAND1"/>
</dbReference>
<organism evidence="3 4">
    <name type="scientific">Actinomadura meridiana</name>
    <dbReference type="NCBI Taxonomy" id="559626"/>
    <lineage>
        <taxon>Bacteria</taxon>
        <taxon>Bacillati</taxon>
        <taxon>Actinomycetota</taxon>
        <taxon>Actinomycetes</taxon>
        <taxon>Streptosporangiales</taxon>
        <taxon>Thermomonosporaceae</taxon>
        <taxon>Actinomadura</taxon>
    </lineage>
</organism>
<feature type="region of interest" description="Disordered" evidence="1">
    <location>
        <begin position="1"/>
        <end position="20"/>
    </location>
</feature>
<evidence type="ECO:0000256" key="1">
    <source>
        <dbReference type="SAM" id="MobiDB-lite"/>
    </source>
</evidence>
<dbReference type="InterPro" id="IPR011990">
    <property type="entry name" value="TPR-like_helical_dom_sf"/>
</dbReference>
<protein>
    <recommendedName>
        <fullName evidence="2">Novel STAND NTPase 1 domain-containing protein</fullName>
    </recommendedName>
</protein>
<gene>
    <name evidence="3" type="ORF">GCM10022254_44950</name>
</gene>
<dbReference type="SUPFAM" id="SSF52540">
    <property type="entry name" value="P-loop containing nucleoside triphosphate hydrolases"/>
    <property type="match status" value="1"/>
</dbReference>